<dbReference type="Pfam" id="PF00246">
    <property type="entry name" value="Peptidase_M14"/>
    <property type="match status" value="1"/>
</dbReference>
<reference evidence="7" key="1">
    <citation type="submission" date="2016-04" db="UniProtKB">
        <authorList>
            <consortium name="WormBaseParasite"/>
        </authorList>
    </citation>
    <scope>IDENTIFICATION</scope>
</reference>
<dbReference type="STRING" id="27835.A0A158QYL6"/>
<evidence type="ECO:0000259" key="4">
    <source>
        <dbReference type="PROSITE" id="PS52035"/>
    </source>
</evidence>
<dbReference type="FunFam" id="3.40.630.10:FF:000070">
    <property type="entry name" value="Putative carboxypeptidase suro-1"/>
    <property type="match status" value="1"/>
</dbReference>
<evidence type="ECO:0000256" key="2">
    <source>
        <dbReference type="ARBA" id="ARBA00005988"/>
    </source>
</evidence>
<dbReference type="GO" id="GO:0008270">
    <property type="term" value="F:zinc ion binding"/>
    <property type="evidence" value="ECO:0007669"/>
    <property type="project" value="InterPro"/>
</dbReference>
<dbReference type="GO" id="GO:0003676">
    <property type="term" value="F:nucleic acid binding"/>
    <property type="evidence" value="ECO:0007669"/>
    <property type="project" value="InterPro"/>
</dbReference>
<comment type="cofactor">
    <cofactor evidence="1">
        <name>Zn(2+)</name>
        <dbReference type="ChEBI" id="CHEBI:29105"/>
    </cofactor>
</comment>
<dbReference type="InterPro" id="IPR000834">
    <property type="entry name" value="Peptidase_M14"/>
</dbReference>
<dbReference type="PROSITE" id="PS52035">
    <property type="entry name" value="PEPTIDASE_M14"/>
    <property type="match status" value="1"/>
</dbReference>
<sequence length="467" mass="53304">MKMCEIWRTILKEEKKPTSKLILEREHKPRQSSAGFSKRLNDEGGNRARYGLGEYHSYDHIISWMEDIQRFYPTRAKVVNIGTTEEGRPIKGIKIGSGVHRTDKRVFWIDGGIHAREWAAVHTVVYIIDRLIADYDTDPLVRRAVDQLNFYIFPVLNPDGYEYSRSGVSPMDFLSSLTVFVFLQIRLWRKNRSSMICKKDQWYRERCCGGVDLNRNFDWFWGEIGSSSDRCSEIYQGKSPFSEAEARAVKDMMFSPELRGKVDAFLTLHTYSQMWIHPFSHQRKTVPEDITDIEQVGRKALGALESVYGTKYRFGTGADILYPSSGGSDDWAKGKGGAKYVYLMELRPSEEVWDGFILDSRQLIPTGRETWAGIKVVIEAVLKLKRGITANGKTPLIFVEKGIKIDSQKYLEDSKTCATAHASIDYLEEALKKAWEETVEDVLHAAVDAFPGRLRACIRAKGGHVET</sequence>
<dbReference type="PANTHER" id="PTHR11705:SF54">
    <property type="entry name" value="SHKT DOMAIN-CONTAINING PROTEIN"/>
    <property type="match status" value="1"/>
</dbReference>
<dbReference type="SMART" id="SM00631">
    <property type="entry name" value="Zn_pept"/>
    <property type="match status" value="1"/>
</dbReference>
<name>A0A158QYL6_NIPBR</name>
<dbReference type="GO" id="GO:0004181">
    <property type="term" value="F:metallocarboxypeptidase activity"/>
    <property type="evidence" value="ECO:0007669"/>
    <property type="project" value="InterPro"/>
</dbReference>
<evidence type="ECO:0000256" key="1">
    <source>
        <dbReference type="ARBA" id="ARBA00001947"/>
    </source>
</evidence>
<proteinExistence type="inferred from homology"/>
<dbReference type="GO" id="GO:0005615">
    <property type="term" value="C:extracellular space"/>
    <property type="evidence" value="ECO:0007669"/>
    <property type="project" value="TreeGrafter"/>
</dbReference>
<dbReference type="SUPFAM" id="SSF53187">
    <property type="entry name" value="Zn-dependent exopeptidases"/>
    <property type="match status" value="1"/>
</dbReference>
<comment type="similarity">
    <text evidence="2 3">Belongs to the peptidase M14 family.</text>
</comment>
<dbReference type="InterPro" id="IPR036397">
    <property type="entry name" value="RNaseH_sf"/>
</dbReference>
<feature type="domain" description="Peptidase M14" evidence="4">
    <location>
        <begin position="54"/>
        <end position="381"/>
    </location>
</feature>
<evidence type="ECO:0000313" key="7">
    <source>
        <dbReference type="WBParaSite" id="NBR_0000868901-mRNA-1"/>
    </source>
</evidence>
<accession>A0A158QYL6</accession>
<dbReference type="Gene3D" id="3.30.420.10">
    <property type="entry name" value="Ribonuclease H-like superfamily/Ribonuclease H"/>
    <property type="match status" value="1"/>
</dbReference>
<protein>
    <submittedName>
        <fullName evidence="7">Peptidase_M14 domain-containing protein</fullName>
    </submittedName>
</protein>
<dbReference type="Proteomes" id="UP000271162">
    <property type="component" value="Unassembled WGS sequence"/>
</dbReference>
<dbReference type="CDD" id="cd03860">
    <property type="entry name" value="M14_CP_A-B_like"/>
    <property type="match status" value="1"/>
</dbReference>
<dbReference type="Gene3D" id="3.40.630.10">
    <property type="entry name" value="Zn peptidases"/>
    <property type="match status" value="1"/>
</dbReference>
<feature type="active site" description="Proton donor/acceptor" evidence="3">
    <location>
        <position position="345"/>
    </location>
</feature>
<reference evidence="5 6" key="2">
    <citation type="submission" date="2018-11" db="EMBL/GenBank/DDBJ databases">
        <authorList>
            <consortium name="Pathogen Informatics"/>
        </authorList>
    </citation>
    <scope>NUCLEOTIDE SEQUENCE [LARGE SCALE GENOMIC DNA]</scope>
</reference>
<dbReference type="WBParaSite" id="NBR_0000868901-mRNA-1">
    <property type="protein sequence ID" value="NBR_0000868901-mRNA-1"/>
    <property type="gene ID" value="NBR_0000868901"/>
</dbReference>
<evidence type="ECO:0000313" key="6">
    <source>
        <dbReference type="Proteomes" id="UP000271162"/>
    </source>
</evidence>
<dbReference type="AlphaFoldDB" id="A0A158QYL6"/>
<gene>
    <name evidence="5" type="ORF">NBR_LOCUS8690</name>
</gene>
<keyword evidence="6" id="KW-1185">Reference proteome</keyword>
<evidence type="ECO:0000256" key="3">
    <source>
        <dbReference type="PROSITE-ProRule" id="PRU01379"/>
    </source>
</evidence>
<dbReference type="PRINTS" id="PR00765">
    <property type="entry name" value="CRBOXYPTASEA"/>
</dbReference>
<dbReference type="GO" id="GO:0006508">
    <property type="term" value="P:proteolysis"/>
    <property type="evidence" value="ECO:0007669"/>
    <property type="project" value="InterPro"/>
</dbReference>
<evidence type="ECO:0000313" key="5">
    <source>
        <dbReference type="EMBL" id="VDL72279.1"/>
    </source>
</evidence>
<dbReference type="OMA" id="VHRTDKR"/>
<dbReference type="EMBL" id="UYSL01020038">
    <property type="protein sequence ID" value="VDL72279.1"/>
    <property type="molecule type" value="Genomic_DNA"/>
</dbReference>
<organism evidence="7">
    <name type="scientific">Nippostrongylus brasiliensis</name>
    <name type="common">Rat hookworm</name>
    <dbReference type="NCBI Taxonomy" id="27835"/>
    <lineage>
        <taxon>Eukaryota</taxon>
        <taxon>Metazoa</taxon>
        <taxon>Ecdysozoa</taxon>
        <taxon>Nematoda</taxon>
        <taxon>Chromadorea</taxon>
        <taxon>Rhabditida</taxon>
        <taxon>Rhabditina</taxon>
        <taxon>Rhabditomorpha</taxon>
        <taxon>Strongyloidea</taxon>
        <taxon>Heligmosomidae</taxon>
        <taxon>Nippostrongylus</taxon>
    </lineage>
</organism>
<dbReference type="PANTHER" id="PTHR11705">
    <property type="entry name" value="PROTEASE FAMILY M14 CARBOXYPEPTIDASE A,B"/>
    <property type="match status" value="1"/>
</dbReference>